<dbReference type="Gene3D" id="3.30.70.120">
    <property type="match status" value="1"/>
</dbReference>
<name>A0A1G7QML1_9LACT</name>
<sequence>MKSSITKLQLKLKPWALAYSIFMVTLGCLVYAAGVNSFVIPNHFGNGGVAGIAIILKYIKDIPTGTTNLIINSFILLIGYRFLEKRTLIFTIYAMFVTSWALNTIFPPVFISDNRLISAMAGGVIMGIGLGLILKGHGSSAGTDIIAMILKKYLGINFATGTFLLNMSIVLASGFVIGAENTIVTIFMKFLTSAALEFVTDGFSRRKAMLIVTKEPEQVCQMITETVNRGITVFRAYGYYTHKEREVLYIVVSKPQVMKIERRIASIDPNAFVTVSDVQEVIGQGFTFYNPNNKNRRFYDE</sequence>
<evidence type="ECO:0000256" key="3">
    <source>
        <dbReference type="ARBA" id="ARBA00022692"/>
    </source>
</evidence>
<reference evidence="8 9" key="1">
    <citation type="submission" date="2016-10" db="EMBL/GenBank/DDBJ databases">
        <authorList>
            <person name="de Groot N.N."/>
        </authorList>
    </citation>
    <scope>NUCLEOTIDE SEQUENCE [LARGE SCALE GENOMIC DNA]</scope>
    <source>
        <strain evidence="8 9">ATCC BAA-466</strain>
    </source>
</reference>
<organism evidence="8 9">
    <name type="scientific">Facklamia miroungae</name>
    <dbReference type="NCBI Taxonomy" id="120956"/>
    <lineage>
        <taxon>Bacteria</taxon>
        <taxon>Bacillati</taxon>
        <taxon>Bacillota</taxon>
        <taxon>Bacilli</taxon>
        <taxon>Lactobacillales</taxon>
        <taxon>Aerococcaceae</taxon>
        <taxon>Facklamia</taxon>
    </lineage>
</organism>
<dbReference type="RefSeq" id="WP_090289232.1">
    <property type="nucleotide sequence ID" value="NZ_FNCK01000002.1"/>
</dbReference>
<dbReference type="OrthoDB" id="1758221at2"/>
<gene>
    <name evidence="8" type="ORF">SAMN05421791_102145</name>
</gene>
<feature type="transmembrane region" description="Helical" evidence="6">
    <location>
        <begin position="154"/>
        <end position="177"/>
    </location>
</feature>
<keyword evidence="2" id="KW-1003">Cell membrane</keyword>
<feature type="transmembrane region" description="Helical" evidence="6">
    <location>
        <begin position="65"/>
        <end position="83"/>
    </location>
</feature>
<proteinExistence type="predicted"/>
<dbReference type="PROSITE" id="PS51257">
    <property type="entry name" value="PROKAR_LIPOPROTEIN"/>
    <property type="match status" value="1"/>
</dbReference>
<dbReference type="Pfam" id="PF10035">
    <property type="entry name" value="DUF2179"/>
    <property type="match status" value="1"/>
</dbReference>
<feature type="transmembrane region" description="Helical" evidence="6">
    <location>
        <begin position="116"/>
        <end position="134"/>
    </location>
</feature>
<accession>A0A1G7QML1</accession>
<evidence type="ECO:0000259" key="7">
    <source>
        <dbReference type="Pfam" id="PF10035"/>
    </source>
</evidence>
<dbReference type="AlphaFoldDB" id="A0A1G7QML1"/>
<dbReference type="GO" id="GO:0005886">
    <property type="term" value="C:plasma membrane"/>
    <property type="evidence" value="ECO:0007669"/>
    <property type="project" value="UniProtKB-SubCell"/>
</dbReference>
<evidence type="ECO:0000256" key="4">
    <source>
        <dbReference type="ARBA" id="ARBA00022989"/>
    </source>
</evidence>
<evidence type="ECO:0000256" key="1">
    <source>
        <dbReference type="ARBA" id="ARBA00004651"/>
    </source>
</evidence>
<dbReference type="STRING" id="120956.SAMN05421791_102145"/>
<protein>
    <submittedName>
        <fullName evidence="8">Uncharacterized membrane-anchored protein YitT, contains DUF161 and DUF2179 domains</fullName>
    </submittedName>
</protein>
<dbReference type="InterPro" id="IPR019264">
    <property type="entry name" value="DUF2179"/>
</dbReference>
<evidence type="ECO:0000256" key="6">
    <source>
        <dbReference type="SAM" id="Phobius"/>
    </source>
</evidence>
<dbReference type="Proteomes" id="UP000199708">
    <property type="component" value="Unassembled WGS sequence"/>
</dbReference>
<feature type="transmembrane region" description="Helical" evidence="6">
    <location>
        <begin position="183"/>
        <end position="200"/>
    </location>
</feature>
<dbReference type="CDD" id="cd16380">
    <property type="entry name" value="YitT_C"/>
    <property type="match status" value="1"/>
</dbReference>
<comment type="subcellular location">
    <subcellularLocation>
        <location evidence="1">Cell membrane</location>
        <topology evidence="1">Multi-pass membrane protein</topology>
    </subcellularLocation>
</comment>
<dbReference type="PANTHER" id="PTHR33545">
    <property type="entry name" value="UPF0750 MEMBRANE PROTEIN YITT-RELATED"/>
    <property type="match status" value="1"/>
</dbReference>
<dbReference type="InterPro" id="IPR051461">
    <property type="entry name" value="UPF0750_membrane"/>
</dbReference>
<dbReference type="PIRSF" id="PIRSF006483">
    <property type="entry name" value="Membrane_protein_YitT"/>
    <property type="match status" value="1"/>
</dbReference>
<keyword evidence="5 6" id="KW-0472">Membrane</keyword>
<dbReference type="PANTHER" id="PTHR33545:SF4">
    <property type="entry name" value="UPF0750 MEMBRANE PROTEIN YXKD"/>
    <property type="match status" value="1"/>
</dbReference>
<feature type="domain" description="DUF2179" evidence="7">
    <location>
        <begin position="229"/>
        <end position="283"/>
    </location>
</feature>
<dbReference type="InterPro" id="IPR003740">
    <property type="entry name" value="YitT"/>
</dbReference>
<keyword evidence="9" id="KW-1185">Reference proteome</keyword>
<feature type="transmembrane region" description="Helical" evidence="6">
    <location>
        <begin position="12"/>
        <end position="34"/>
    </location>
</feature>
<keyword evidence="4 6" id="KW-1133">Transmembrane helix</keyword>
<dbReference type="EMBL" id="FNCK01000002">
    <property type="protein sequence ID" value="SDF99718.1"/>
    <property type="molecule type" value="Genomic_DNA"/>
</dbReference>
<keyword evidence="3 6" id="KW-0812">Transmembrane</keyword>
<evidence type="ECO:0000313" key="9">
    <source>
        <dbReference type="Proteomes" id="UP000199708"/>
    </source>
</evidence>
<evidence type="ECO:0000256" key="2">
    <source>
        <dbReference type="ARBA" id="ARBA00022475"/>
    </source>
</evidence>
<dbReference type="InterPro" id="IPR015867">
    <property type="entry name" value="N-reg_PII/ATP_PRibTrfase_C"/>
</dbReference>
<dbReference type="Pfam" id="PF02588">
    <property type="entry name" value="YitT_membrane"/>
    <property type="match status" value="1"/>
</dbReference>
<evidence type="ECO:0000313" key="8">
    <source>
        <dbReference type="EMBL" id="SDF99718.1"/>
    </source>
</evidence>
<feature type="transmembrane region" description="Helical" evidence="6">
    <location>
        <begin position="90"/>
        <end position="110"/>
    </location>
</feature>
<evidence type="ECO:0000256" key="5">
    <source>
        <dbReference type="ARBA" id="ARBA00023136"/>
    </source>
</evidence>